<evidence type="ECO:0000313" key="2">
    <source>
        <dbReference type="EMBL" id="CUV11777.1"/>
    </source>
</evidence>
<feature type="region of interest" description="Disordered" evidence="1">
    <location>
        <begin position="192"/>
        <end position="237"/>
    </location>
</feature>
<dbReference type="NCBIfam" id="NF041354">
    <property type="entry name" value="XopP"/>
    <property type="match status" value="1"/>
</dbReference>
<protein>
    <submittedName>
        <fullName evidence="2">Type III effector protein</fullName>
    </submittedName>
</protein>
<feature type="compositionally biased region" description="Low complexity" evidence="1">
    <location>
        <begin position="479"/>
        <end position="496"/>
    </location>
</feature>
<feature type="compositionally biased region" description="Low complexity" evidence="1">
    <location>
        <begin position="47"/>
        <end position="71"/>
    </location>
</feature>
<gene>
    <name evidence="2" type="primary">rip</name>
    <name evidence="2" type="ORF">RUN39_v1_230033</name>
</gene>
<organism evidence="2">
    <name type="scientific">Ralstonia solanacearum</name>
    <name type="common">Pseudomonas solanacearum</name>
    <dbReference type="NCBI Taxonomy" id="305"/>
    <lineage>
        <taxon>Bacteria</taxon>
        <taxon>Pseudomonadati</taxon>
        <taxon>Pseudomonadota</taxon>
        <taxon>Betaproteobacteria</taxon>
        <taxon>Burkholderiales</taxon>
        <taxon>Burkholderiaceae</taxon>
        <taxon>Ralstonia</taxon>
        <taxon>Ralstonia solanacearum species complex</taxon>
    </lineage>
</organism>
<reference evidence="2" key="1">
    <citation type="submission" date="2015-10" db="EMBL/GenBank/DDBJ databases">
        <authorList>
            <person name="Gilbert D.G."/>
        </authorList>
    </citation>
    <scope>NUCLEOTIDE SEQUENCE</scope>
    <source>
        <strain evidence="2">Phyl III-seqv23</strain>
    </source>
</reference>
<feature type="region of interest" description="Disordered" evidence="1">
    <location>
        <begin position="438"/>
        <end position="497"/>
    </location>
</feature>
<proteinExistence type="predicted"/>
<dbReference type="PATRIC" id="fig|305.106.peg.689"/>
<feature type="compositionally biased region" description="Low complexity" evidence="1">
    <location>
        <begin position="17"/>
        <end position="37"/>
    </location>
</feature>
<dbReference type="AlphaFoldDB" id="A0A0S4TPX0"/>
<feature type="compositionally biased region" description="Basic residues" evidence="1">
    <location>
        <begin position="468"/>
        <end position="478"/>
    </location>
</feature>
<feature type="region of interest" description="Disordered" evidence="1">
    <location>
        <begin position="1"/>
        <end position="76"/>
    </location>
</feature>
<name>A0A0S4TPX0_RALSL</name>
<accession>A0A0S4TPX0</accession>
<feature type="compositionally biased region" description="Low complexity" evidence="1">
    <location>
        <begin position="451"/>
        <end position="467"/>
    </location>
</feature>
<sequence>MAGGRIGARAVRELAQTPVSADASTSTSTAASPPAAAGRQTARPAELRGLARAPSSRASSSSTGGLSRQASLPARAMARETPEAPMAVFNQAMQYVNAWRAVAEGEREREALGPEHKGLSPDRETKYACDAIVSIQTCLRALAAMPSSRDVDQREVELLQLLMVAADAGVCARHATLNALADQDAVFRAQRSGTAEAETVSGADGPRPDTIEAPEPEPAGATAPSPSEHAAISPQSALEREPGKIQAWLGEFTSCRSALDQIIRRAEVCGAPQTVQSMLPSAVYDKLRCCSGMQALHGIVAAASANRFVERARQMALPDLAVRADELLAAWHKENVAMEASVDALVAHGAPDKPTQRLTPKALAGHQAVIEAYAEGLDRVGLNLCLDAAADIEMDDAGGVWRSMMDVVHAISAYKSSLLALSETAGRVRIEPGKKVPEVPLVEPSEPPAEPALSEPPAGARPAAPGGTRRKHRKHGKRPAGPSAPEPVSASVPVPADTRTVAQKQVDTLLRSCRIDRNTVAELGGDIIELAHRLGQDTRLVLSALNDRTRDAVIGAEFIRGAVDRWFGEPDRVRSAKASLRAGDSERNGRLANWLGALELVGRHMTALEADMLKRDLYPKAKHLEKLLQAKGIEFVGTPGRLPLTKDVNAVGTLFEMRIQFKPLSNRERAAPWFVHLHTDRPVTAQALSTMAFDDFKAVHLKTDRDKNKGAQWEAAMRALGYTEAKVHRAAIREELLNKLFAQAARRPRRNKGGVRPAG</sequence>
<dbReference type="InterPro" id="IPR049928">
    <property type="entry name" value="XopP-like"/>
</dbReference>
<feature type="compositionally biased region" description="Low complexity" evidence="1">
    <location>
        <begin position="218"/>
        <end position="228"/>
    </location>
</feature>
<evidence type="ECO:0000256" key="1">
    <source>
        <dbReference type="SAM" id="MobiDB-lite"/>
    </source>
</evidence>
<dbReference type="EMBL" id="LN899819">
    <property type="protein sequence ID" value="CUV11777.1"/>
    <property type="molecule type" value="Genomic_DNA"/>
</dbReference>